<dbReference type="InterPro" id="IPR050809">
    <property type="entry name" value="UgpAE/MalFG_permease"/>
</dbReference>
<dbReference type="Pfam" id="PF00528">
    <property type="entry name" value="BPD_transp_1"/>
    <property type="match status" value="1"/>
</dbReference>
<feature type="transmembrane region" description="Helical" evidence="7">
    <location>
        <begin position="183"/>
        <end position="206"/>
    </location>
</feature>
<keyword evidence="5 7" id="KW-1133">Transmembrane helix</keyword>
<evidence type="ECO:0000313" key="10">
    <source>
        <dbReference type="Proteomes" id="UP000622610"/>
    </source>
</evidence>
<keyword evidence="6 7" id="KW-0472">Membrane</keyword>
<organism evidence="9 10">
    <name type="scientific">Enterococcus alcedinis</name>
    <dbReference type="NCBI Taxonomy" id="1274384"/>
    <lineage>
        <taxon>Bacteria</taxon>
        <taxon>Bacillati</taxon>
        <taxon>Bacillota</taxon>
        <taxon>Bacilli</taxon>
        <taxon>Lactobacillales</taxon>
        <taxon>Enterococcaceae</taxon>
        <taxon>Enterococcus</taxon>
    </lineage>
</organism>
<evidence type="ECO:0000313" key="9">
    <source>
        <dbReference type="EMBL" id="GGI65344.1"/>
    </source>
</evidence>
<keyword evidence="10" id="KW-1185">Reference proteome</keyword>
<dbReference type="GO" id="GO:0055085">
    <property type="term" value="P:transmembrane transport"/>
    <property type="evidence" value="ECO:0007669"/>
    <property type="project" value="InterPro"/>
</dbReference>
<keyword evidence="2 7" id="KW-0813">Transport</keyword>
<reference evidence="9" key="2">
    <citation type="submission" date="2020-09" db="EMBL/GenBank/DDBJ databases">
        <authorList>
            <person name="Sun Q."/>
            <person name="Sedlacek I."/>
        </authorList>
    </citation>
    <scope>NUCLEOTIDE SEQUENCE</scope>
    <source>
        <strain evidence="9">CCM 8433</strain>
    </source>
</reference>
<dbReference type="SUPFAM" id="SSF161098">
    <property type="entry name" value="MetI-like"/>
    <property type="match status" value="1"/>
</dbReference>
<feature type="transmembrane region" description="Helical" evidence="7">
    <location>
        <begin position="133"/>
        <end position="156"/>
    </location>
</feature>
<dbReference type="PANTHER" id="PTHR43227:SF11">
    <property type="entry name" value="BLL4140 PROTEIN"/>
    <property type="match status" value="1"/>
</dbReference>
<dbReference type="PROSITE" id="PS50928">
    <property type="entry name" value="ABC_TM1"/>
    <property type="match status" value="1"/>
</dbReference>
<evidence type="ECO:0000256" key="6">
    <source>
        <dbReference type="ARBA" id="ARBA00023136"/>
    </source>
</evidence>
<comment type="caution">
    <text evidence="9">The sequence shown here is derived from an EMBL/GenBank/DDBJ whole genome shotgun (WGS) entry which is preliminary data.</text>
</comment>
<dbReference type="EMBL" id="BMDT01000003">
    <property type="protein sequence ID" value="GGI65344.1"/>
    <property type="molecule type" value="Genomic_DNA"/>
</dbReference>
<feature type="domain" description="ABC transmembrane type-1" evidence="8">
    <location>
        <begin position="96"/>
        <end position="313"/>
    </location>
</feature>
<dbReference type="InterPro" id="IPR035906">
    <property type="entry name" value="MetI-like_sf"/>
</dbReference>
<protein>
    <submittedName>
        <fullName evidence="9">Sugar ABC transporter permease</fullName>
    </submittedName>
</protein>
<keyword evidence="4 7" id="KW-0812">Transmembrane</keyword>
<gene>
    <name evidence="9" type="ORF">GCM10011482_09980</name>
</gene>
<feature type="transmembrane region" description="Helical" evidence="7">
    <location>
        <begin position="241"/>
        <end position="262"/>
    </location>
</feature>
<feature type="transmembrane region" description="Helical" evidence="7">
    <location>
        <begin position="31"/>
        <end position="58"/>
    </location>
</feature>
<comment type="subcellular location">
    <subcellularLocation>
        <location evidence="1 7">Cell membrane</location>
        <topology evidence="1 7">Multi-pass membrane protein</topology>
    </subcellularLocation>
</comment>
<dbReference type="RefSeq" id="WP_188367182.1">
    <property type="nucleotide sequence ID" value="NZ_BMDT01000003.1"/>
</dbReference>
<sequence length="327" mass="37335">MEQVERLKQIKVKKQVRKKKSLLTKIKENKALLLMLFPGAIWLLIFCYLPMFGVIIAFKDYRISPNGFFSSLYNSPWVGWENFRFLFASQDAWVITRNTVLYNVTGIILSTIMTVTFAIVLSQISSKKFIKRLQTVVIFPNFLSWVVISYFAYAFLSTDKGVLNSILQTFNMDAINWYSEPKYWPFIIVFTSLWKGVGYGSIIYYASIMGIDSTYYEAALVDGATKWQQIKYVTLPHLRSIIVIMLILAVGNIFRADFGLFYQLPRNSGALTSVTNVLDTYVYRSMMNNGDIGMSTAAGLYQSFVGFVLILITNKVVNKIDPSSALF</sequence>
<dbReference type="CDD" id="cd06261">
    <property type="entry name" value="TM_PBP2"/>
    <property type="match status" value="1"/>
</dbReference>
<name>A0A917N4S5_9ENTE</name>
<dbReference type="AlphaFoldDB" id="A0A917N4S5"/>
<dbReference type="Proteomes" id="UP000622610">
    <property type="component" value="Unassembled WGS sequence"/>
</dbReference>
<evidence type="ECO:0000256" key="5">
    <source>
        <dbReference type="ARBA" id="ARBA00022989"/>
    </source>
</evidence>
<evidence type="ECO:0000259" key="8">
    <source>
        <dbReference type="PROSITE" id="PS50928"/>
    </source>
</evidence>
<feature type="transmembrane region" description="Helical" evidence="7">
    <location>
        <begin position="292"/>
        <end position="312"/>
    </location>
</feature>
<evidence type="ECO:0000256" key="7">
    <source>
        <dbReference type="RuleBase" id="RU363032"/>
    </source>
</evidence>
<evidence type="ECO:0000256" key="1">
    <source>
        <dbReference type="ARBA" id="ARBA00004651"/>
    </source>
</evidence>
<evidence type="ECO:0000256" key="4">
    <source>
        <dbReference type="ARBA" id="ARBA00022692"/>
    </source>
</evidence>
<evidence type="ECO:0000256" key="2">
    <source>
        <dbReference type="ARBA" id="ARBA00022448"/>
    </source>
</evidence>
<reference evidence="9" key="1">
    <citation type="journal article" date="2014" name="Int. J. Syst. Evol. Microbiol.">
        <title>Complete genome sequence of Corynebacterium casei LMG S-19264T (=DSM 44701T), isolated from a smear-ripened cheese.</title>
        <authorList>
            <consortium name="US DOE Joint Genome Institute (JGI-PGF)"/>
            <person name="Walter F."/>
            <person name="Albersmeier A."/>
            <person name="Kalinowski J."/>
            <person name="Ruckert C."/>
        </authorList>
    </citation>
    <scope>NUCLEOTIDE SEQUENCE</scope>
    <source>
        <strain evidence="9">CCM 8433</strain>
    </source>
</reference>
<proteinExistence type="inferred from homology"/>
<dbReference type="InterPro" id="IPR000515">
    <property type="entry name" value="MetI-like"/>
</dbReference>
<feature type="transmembrane region" description="Helical" evidence="7">
    <location>
        <begin position="100"/>
        <end position="121"/>
    </location>
</feature>
<evidence type="ECO:0000256" key="3">
    <source>
        <dbReference type="ARBA" id="ARBA00022475"/>
    </source>
</evidence>
<dbReference type="PANTHER" id="PTHR43227">
    <property type="entry name" value="BLL4140 PROTEIN"/>
    <property type="match status" value="1"/>
</dbReference>
<accession>A0A917N4S5</accession>
<dbReference type="Gene3D" id="1.10.3720.10">
    <property type="entry name" value="MetI-like"/>
    <property type="match status" value="1"/>
</dbReference>
<comment type="similarity">
    <text evidence="7">Belongs to the binding-protein-dependent transport system permease family.</text>
</comment>
<dbReference type="GO" id="GO:0005886">
    <property type="term" value="C:plasma membrane"/>
    <property type="evidence" value="ECO:0007669"/>
    <property type="project" value="UniProtKB-SubCell"/>
</dbReference>
<keyword evidence="3" id="KW-1003">Cell membrane</keyword>